<organism evidence="1 2">
    <name type="scientific">Ancylostoma ceylanicum</name>
    <dbReference type="NCBI Taxonomy" id="53326"/>
    <lineage>
        <taxon>Eukaryota</taxon>
        <taxon>Metazoa</taxon>
        <taxon>Ecdysozoa</taxon>
        <taxon>Nematoda</taxon>
        <taxon>Chromadorea</taxon>
        <taxon>Rhabditida</taxon>
        <taxon>Rhabditina</taxon>
        <taxon>Rhabditomorpha</taxon>
        <taxon>Strongyloidea</taxon>
        <taxon>Ancylostomatidae</taxon>
        <taxon>Ancylostomatinae</taxon>
        <taxon>Ancylostoma</taxon>
    </lineage>
</organism>
<dbReference type="Proteomes" id="UP000024635">
    <property type="component" value="Unassembled WGS sequence"/>
</dbReference>
<keyword evidence="2" id="KW-1185">Reference proteome</keyword>
<gene>
    <name evidence="1" type="primary">Acey_s0656.g1224</name>
    <name evidence="1" type="ORF">Y032_0656g1224</name>
</gene>
<reference evidence="2" key="1">
    <citation type="journal article" date="2015" name="Nat. Genet.">
        <title>The genome and transcriptome of the zoonotic hookworm Ancylostoma ceylanicum identify infection-specific gene families.</title>
        <authorList>
            <person name="Schwarz E.M."/>
            <person name="Hu Y."/>
            <person name="Antoshechkin I."/>
            <person name="Miller M.M."/>
            <person name="Sternberg P.W."/>
            <person name="Aroian R.V."/>
        </authorList>
    </citation>
    <scope>NUCLEOTIDE SEQUENCE</scope>
    <source>
        <strain evidence="2">HY135</strain>
    </source>
</reference>
<proteinExistence type="predicted"/>
<name>A0A016WI10_9BILA</name>
<accession>A0A016WI10</accession>
<protein>
    <submittedName>
        <fullName evidence="1">Uncharacterized protein</fullName>
    </submittedName>
</protein>
<dbReference type="EMBL" id="JARK01000256">
    <property type="protein sequence ID" value="EYC39444.1"/>
    <property type="molecule type" value="Genomic_DNA"/>
</dbReference>
<dbReference type="AlphaFoldDB" id="A0A016WI10"/>
<comment type="caution">
    <text evidence="1">The sequence shown here is derived from an EMBL/GenBank/DDBJ whole genome shotgun (WGS) entry which is preliminary data.</text>
</comment>
<evidence type="ECO:0000313" key="1">
    <source>
        <dbReference type="EMBL" id="EYC39444.1"/>
    </source>
</evidence>
<sequence length="126" mass="14745">MNRLKTPASKNIARIFHGKGYALKYWYSTSGQWISYVNSSPLIEYLSQHSCYHSLHSWKNCLPFLCLELPSNIEYELLIIEYIRIVPLVEYSNSNVFEYGDLFEYGAFLVAARWTSSRRARHGKIL</sequence>
<evidence type="ECO:0000313" key="2">
    <source>
        <dbReference type="Proteomes" id="UP000024635"/>
    </source>
</evidence>